<feature type="domain" description="GATA-type" evidence="3">
    <location>
        <begin position="1500"/>
        <end position="1540"/>
    </location>
</feature>
<feature type="compositionally biased region" description="Pro residues" evidence="2">
    <location>
        <begin position="968"/>
        <end position="981"/>
    </location>
</feature>
<feature type="compositionally biased region" description="Basic and acidic residues" evidence="2">
    <location>
        <begin position="1419"/>
        <end position="1429"/>
    </location>
</feature>
<evidence type="ECO:0000313" key="4">
    <source>
        <dbReference type="EMBL" id="KAG2498746.1"/>
    </source>
</evidence>
<feature type="region of interest" description="Disordered" evidence="2">
    <location>
        <begin position="1255"/>
        <end position="1436"/>
    </location>
</feature>
<dbReference type="InterPro" id="IPR013088">
    <property type="entry name" value="Znf_NHR/GATA"/>
</dbReference>
<keyword evidence="5" id="KW-1185">Reference proteome</keyword>
<feature type="compositionally biased region" description="Low complexity" evidence="2">
    <location>
        <begin position="1573"/>
        <end position="1582"/>
    </location>
</feature>
<feature type="region of interest" description="Disordered" evidence="2">
    <location>
        <begin position="559"/>
        <end position="588"/>
    </location>
</feature>
<feature type="compositionally biased region" description="Gly residues" evidence="2">
    <location>
        <begin position="1387"/>
        <end position="1405"/>
    </location>
</feature>
<dbReference type="PANTHER" id="PTHR15712">
    <property type="entry name" value="ARMADILLO REPEAT CONTAINING PROTEIN"/>
    <property type="match status" value="1"/>
</dbReference>
<feature type="compositionally biased region" description="Low complexity" evidence="2">
    <location>
        <begin position="934"/>
        <end position="967"/>
    </location>
</feature>
<feature type="compositionally biased region" description="Acidic residues" evidence="2">
    <location>
        <begin position="392"/>
        <end position="414"/>
    </location>
</feature>
<feature type="compositionally biased region" description="Basic and acidic residues" evidence="2">
    <location>
        <begin position="1611"/>
        <end position="1621"/>
    </location>
</feature>
<dbReference type="InterPro" id="IPR000679">
    <property type="entry name" value="Znf_GATA"/>
</dbReference>
<feature type="compositionally biased region" description="Low complexity" evidence="2">
    <location>
        <begin position="1000"/>
        <end position="1016"/>
    </location>
</feature>
<comment type="caution">
    <text evidence="4">The sequence shown here is derived from an EMBL/GenBank/DDBJ whole genome shotgun (WGS) entry which is preliminary data.</text>
</comment>
<dbReference type="InterPro" id="IPR051303">
    <property type="entry name" value="Armcx_regulator"/>
</dbReference>
<organism evidence="4 5">
    <name type="scientific">Edaphochlamys debaryana</name>
    <dbReference type="NCBI Taxonomy" id="47281"/>
    <lineage>
        <taxon>Eukaryota</taxon>
        <taxon>Viridiplantae</taxon>
        <taxon>Chlorophyta</taxon>
        <taxon>core chlorophytes</taxon>
        <taxon>Chlorophyceae</taxon>
        <taxon>CS clade</taxon>
        <taxon>Chlamydomonadales</taxon>
        <taxon>Chlamydomonadales incertae sedis</taxon>
        <taxon>Edaphochlamys</taxon>
    </lineage>
</organism>
<keyword evidence="1" id="KW-0479">Metal-binding</keyword>
<feature type="compositionally biased region" description="Gly residues" evidence="2">
    <location>
        <begin position="229"/>
        <end position="245"/>
    </location>
</feature>
<dbReference type="GO" id="GO:0043565">
    <property type="term" value="F:sequence-specific DNA binding"/>
    <property type="evidence" value="ECO:0007669"/>
    <property type="project" value="InterPro"/>
</dbReference>
<evidence type="ECO:0000256" key="2">
    <source>
        <dbReference type="SAM" id="MobiDB-lite"/>
    </source>
</evidence>
<protein>
    <recommendedName>
        <fullName evidence="3">GATA-type domain-containing protein</fullName>
    </recommendedName>
</protein>
<feature type="compositionally biased region" description="Acidic residues" evidence="2">
    <location>
        <begin position="1407"/>
        <end position="1418"/>
    </location>
</feature>
<feature type="compositionally biased region" description="Low complexity" evidence="2">
    <location>
        <begin position="1031"/>
        <end position="1043"/>
    </location>
</feature>
<sequence>MPSSVLADARLRPTAVALPSQGLHDVRVRRVSSGGDDPSPSQQAGPDTASASRALPGTHPSPPAAGVATHPTPAQQPPANGVGHLPQTARAVATSSGASPDTAGFKQPDQQLDPASVRCTACGSQYSRHAKPGARNGFFRHPSRAWTCHVCCTANAVHYGFYGPPGTRSLDDAGGRQCAGCSRTSSVNWRPHRTLLGCYECKFGCDSRFPVSRPRPGRKRRRPPSANGNAGGGRASGGGDGGSGGKSAAEEGEGEEGDGEGDEGEEEDGEGEGEDGGAEDGPAAVPTARAAAATASDEAIARFATAAGLKLEDLTDGQPPTGPVTAAALAAAVRNYQRRLTAAGAAEGDPTAAAELEGFIASTLARQRQPGAAANGAAAATAAAAASVGGDADVDMDDGGEEGAFAGDEDGLAEDCGDDGGDVEGEVSAGTVAAEASRHYNLMGVPPLDPTNLKCLACGTPFVQNTGRPSGFFTQPGRDFTCHSCCLKNQKARGFYGPPGTRSLAETGGRQCAVCGACATPGWRSHALCLGLYACKACDMYRRRHGSYPYPPAAAMAEGAEGADGAEAPPPPPPSRPLSKGQRHPASLDPASVRCATCEAPYKAAKPGARNGFFQHPTRAWTCDGCCHKNYLSRGFYGPPGTRSLDDAGGRECANCASRRSEGWRPHKLLLGSYACKPSCELRTGNLPQPGPPGGGELRPPVGEAAATLAIAASVKRERRGGAGGGGAGGGDGGERAQGDGEHEGQHGADSSAEKVGGARVGEGAAGGGGEKGGCEAGRDGEREHAEEGPARPEPGIFPWPPVPPPPPPPLDPKSIACVTCTAPYRMPKPGVPNGFFSHPSRAFTCDSCCRKNRIHKGFYGPPGTRSLEQAGGRECVACGATQSAGWRPHKLLLGSYACKPGCEFRVPGGGSGGGDGETASQQPSGGGPGDGEASPTTTASAAGAASPSATATATAATPTPAAAATAPPRPPPPRPPPPLPIGDHPEEEKPRPPPRVAPPRKAAAGVAAAVAAAAGLDGKPRAAKPKPDDPAAADGSTDDGAANPASGNVSPTAASQPPTVLIHRKGSGMGAPPGPRSGPSLNGSGTGPQVAARQALLSDRDAQAHRAGFPGGAQGQGQAAAQAYAKPRTMPVPSPPQPGRPQPQLGPAAAALLATKAKKAGVRECVECLSRRSELWRPHPTEPHEFLCLACCKRMRQTDSAKGGPVGASGKAGGGGGGGGRSRRATPDPLAAFAVAGLEALAAAAAEAEAVEAAAVREESMGGDGGDTGSDDGGGSDEDEEGGEGRGRGRAEGPMGRGMRRRMPSQVLLESEATQKPKRRRLASTGGGAGAGAGGDASPEPRDVALAAAALEQAGGAAGGGGGRWRARTASQERDPYGGVRRRSGGSAGGAAGDWDGAGDGAGSGSEDDVMDGDDWEEGARRSGDGGRGRAGARARRYGEPLRASAVRCVSCGGPYATRTGQPIGCFDASRAYTCHACCQRNARSHGYYGPIGTRSLEEAGGRECAECGCRESNLWKLHKYEIGLYVCAVCYRRHKRHGTYANGPGRGASHANGHRSLYGSGGGGGGGAGTAPGSAAMSDMDGTHDDEDGDAEGDEESPNGADGTASDRAGGDEGAAKAAEEEEDDDDDLAAKAGLPRRWPWEVRAAVRQRRRAPGVLAGAGPGARYRTGSETPLEVLILTAPRRPRSGAVGPISTAAAAAAAAVAAPASAAPSGAWADGARALLSAMGFPSVFGSDAHAPESSAYGTGLYGSAYGTAMPYAHVNGDLDDSGAKRLRLTAGGGVAPVEAIEAEVWVEALEESIVMACEALAMAAQGVEPSQHQARARRLGDTINRWLMSHVLRCPLSLLLGPPAAAMGLDREGPLPGLSAEQQASWDRGRARVCSQWAQVAEEALRAKPKAPSSADKGLAAAAAAAGPALETAASLPNGGAAGAGAGAAVACGGGVRSAVTPAAVERFRCVVSELAERLVAHLTEPDGAVDGGGGSVAGGGGGPARYKSLLAAAAGAGLRLALRVGAAGAGTAGSSGQAVLRIPGPAAAPPPVVGPGAAVASAAAAPVVVIERLPLAADGGGGRSRSRMWAVAPGVSWRRAGARGGVHETPITSARVVARGG</sequence>
<dbReference type="GO" id="GO:0008270">
    <property type="term" value="F:zinc ion binding"/>
    <property type="evidence" value="ECO:0007669"/>
    <property type="project" value="UniProtKB-KW"/>
</dbReference>
<feature type="compositionally biased region" description="Gly residues" evidence="2">
    <location>
        <begin position="1326"/>
        <end position="1336"/>
    </location>
</feature>
<dbReference type="GO" id="GO:0006355">
    <property type="term" value="P:regulation of DNA-templated transcription"/>
    <property type="evidence" value="ECO:0007669"/>
    <property type="project" value="InterPro"/>
</dbReference>
<feature type="compositionally biased region" description="Low complexity" evidence="2">
    <location>
        <begin position="68"/>
        <end position="79"/>
    </location>
</feature>
<feature type="compositionally biased region" description="Acidic residues" evidence="2">
    <location>
        <begin position="1586"/>
        <end position="1599"/>
    </location>
</feature>
<keyword evidence="1" id="KW-0862">Zinc</keyword>
<dbReference type="PANTHER" id="PTHR15712:SF23">
    <property type="entry name" value="ARMADILLO REPEAT CONTAINING 10"/>
    <property type="match status" value="1"/>
</dbReference>
<dbReference type="Gene3D" id="3.30.50.10">
    <property type="entry name" value="Erythroid Transcription Factor GATA-1, subunit A"/>
    <property type="match status" value="1"/>
</dbReference>
<feature type="region of interest" description="Disordered" evidence="2">
    <location>
        <begin position="212"/>
        <end position="292"/>
    </location>
</feature>
<feature type="compositionally biased region" description="Basic and acidic residues" evidence="2">
    <location>
        <begin position="773"/>
        <end position="791"/>
    </location>
</feature>
<feature type="compositionally biased region" description="Gly residues" evidence="2">
    <location>
        <begin position="1263"/>
        <end position="1274"/>
    </location>
</feature>
<reference evidence="4" key="1">
    <citation type="journal article" date="2020" name="bioRxiv">
        <title>Comparative genomics of Chlamydomonas.</title>
        <authorList>
            <person name="Craig R.J."/>
            <person name="Hasan A.R."/>
            <person name="Ness R.W."/>
            <person name="Keightley P.D."/>
        </authorList>
    </citation>
    <scope>NUCLEOTIDE SEQUENCE</scope>
    <source>
        <strain evidence="4">CCAP 11/70</strain>
    </source>
</reference>
<dbReference type="Proteomes" id="UP000612055">
    <property type="component" value="Unassembled WGS sequence"/>
</dbReference>
<feature type="compositionally biased region" description="Gly residues" evidence="2">
    <location>
        <begin position="759"/>
        <end position="772"/>
    </location>
</feature>
<gene>
    <name evidence="4" type="ORF">HYH03_003485</name>
</gene>
<evidence type="ECO:0000256" key="1">
    <source>
        <dbReference type="PROSITE-ProRule" id="PRU00094"/>
    </source>
</evidence>
<feature type="region of interest" description="Disordered" evidence="2">
    <location>
        <begin position="18"/>
        <end position="111"/>
    </location>
</feature>
<feature type="compositionally biased region" description="Pro residues" evidence="2">
    <location>
        <begin position="792"/>
        <end position="811"/>
    </location>
</feature>
<evidence type="ECO:0000259" key="3">
    <source>
        <dbReference type="PROSITE" id="PS50114"/>
    </source>
</evidence>
<dbReference type="EMBL" id="JAEHOE010000009">
    <property type="protein sequence ID" value="KAG2498746.1"/>
    <property type="molecule type" value="Genomic_DNA"/>
</dbReference>
<feature type="compositionally biased region" description="Pro residues" evidence="2">
    <location>
        <begin position="1131"/>
        <end position="1142"/>
    </location>
</feature>
<feature type="region of interest" description="Disordered" evidence="2">
    <location>
        <begin position="390"/>
        <end position="414"/>
    </location>
</feature>
<feature type="compositionally biased region" description="Low complexity" evidence="2">
    <location>
        <begin position="1346"/>
        <end position="1356"/>
    </location>
</feature>
<feature type="region of interest" description="Disordered" evidence="2">
    <location>
        <begin position="910"/>
        <end position="1146"/>
    </location>
</feature>
<feature type="compositionally biased region" description="Low complexity" evidence="2">
    <location>
        <begin position="280"/>
        <end position="292"/>
    </location>
</feature>
<accession>A0A836C353</accession>
<name>A0A836C353_9CHLO</name>
<feature type="compositionally biased region" description="Gly residues" evidence="2">
    <location>
        <begin position="1561"/>
        <end position="1572"/>
    </location>
</feature>
<feature type="region of interest" description="Disordered" evidence="2">
    <location>
        <begin position="1200"/>
        <end position="1226"/>
    </location>
</feature>
<feature type="compositionally biased region" description="Polar residues" evidence="2">
    <location>
        <begin position="1046"/>
        <end position="1059"/>
    </location>
</feature>
<feature type="compositionally biased region" description="Gly residues" evidence="2">
    <location>
        <begin position="1205"/>
        <end position="1221"/>
    </location>
</feature>
<dbReference type="OrthoDB" id="553085at2759"/>
<evidence type="ECO:0000313" key="5">
    <source>
        <dbReference type="Proteomes" id="UP000612055"/>
    </source>
</evidence>
<feature type="region of interest" description="Disordered" evidence="2">
    <location>
        <begin position="715"/>
        <end position="811"/>
    </location>
</feature>
<proteinExistence type="predicted"/>
<feature type="compositionally biased region" description="Gly residues" evidence="2">
    <location>
        <begin position="722"/>
        <end position="732"/>
    </location>
</feature>
<keyword evidence="1" id="KW-0863">Zinc-finger</keyword>
<feature type="compositionally biased region" description="Polar residues" evidence="2">
    <location>
        <begin position="39"/>
        <end position="51"/>
    </location>
</feature>
<feature type="compositionally biased region" description="Basic and acidic residues" evidence="2">
    <location>
        <begin position="733"/>
        <end position="747"/>
    </location>
</feature>
<feature type="region of interest" description="Disordered" evidence="2">
    <location>
        <begin position="1543"/>
        <end position="1635"/>
    </location>
</feature>
<feature type="compositionally biased region" description="Acidic residues" evidence="2">
    <location>
        <begin position="250"/>
        <end position="278"/>
    </location>
</feature>
<feature type="domain" description="GATA-type" evidence="3">
    <location>
        <begin position="506"/>
        <end position="546"/>
    </location>
</feature>
<dbReference type="PROSITE" id="PS50114">
    <property type="entry name" value="GATA_ZN_FINGER_2"/>
    <property type="match status" value="2"/>
</dbReference>